<organism evidence="1 2">
    <name type="scientific">Variovorax ginsengisoli</name>
    <dbReference type="NCBI Taxonomy" id="363844"/>
    <lineage>
        <taxon>Bacteria</taxon>
        <taxon>Pseudomonadati</taxon>
        <taxon>Pseudomonadota</taxon>
        <taxon>Betaproteobacteria</taxon>
        <taxon>Burkholderiales</taxon>
        <taxon>Comamonadaceae</taxon>
        <taxon>Variovorax</taxon>
    </lineage>
</organism>
<keyword evidence="2" id="KW-1185">Reference proteome</keyword>
<name>A0ABT8RYA8_9BURK</name>
<sequence length="196" mass="21728">MSIHSLHFTGPDLGPCVLGQPMLAHYGETHIGTLDPVPVSRGGTQMRIEHFKPTDTESSRHLHKAKIGRVLLPMLVAFIAEHFSSITLVQISLARDIEGYGEGFRLAAERAAVLQAMGAGRILITPMPDTQRMGHFVVAGVWEYKQANLAALAATLQNEWAAFEERQAAAARGPSRKRRWFFARRPLNGGARWPRR</sequence>
<comment type="caution">
    <text evidence="1">The sequence shown here is derived from an EMBL/GenBank/DDBJ whole genome shotgun (WGS) entry which is preliminary data.</text>
</comment>
<evidence type="ECO:0000313" key="2">
    <source>
        <dbReference type="Proteomes" id="UP001169027"/>
    </source>
</evidence>
<proteinExistence type="predicted"/>
<protein>
    <submittedName>
        <fullName evidence="1">Uncharacterized protein</fullName>
    </submittedName>
</protein>
<accession>A0ABT8RYA8</accession>
<evidence type="ECO:0000313" key="1">
    <source>
        <dbReference type="EMBL" id="MDO1531503.1"/>
    </source>
</evidence>
<gene>
    <name evidence="1" type="ORF">Q2T77_04305</name>
</gene>
<reference evidence="1" key="1">
    <citation type="submission" date="2023-06" db="EMBL/GenBank/DDBJ databases">
        <authorList>
            <person name="Jiang Y."/>
            <person name="Liu Q."/>
        </authorList>
    </citation>
    <scope>NUCLEOTIDE SEQUENCE</scope>
    <source>
        <strain evidence="1">CGMCC 1.12090</strain>
    </source>
</reference>
<dbReference type="Proteomes" id="UP001169027">
    <property type="component" value="Unassembled WGS sequence"/>
</dbReference>
<dbReference type="RefSeq" id="WP_301804397.1">
    <property type="nucleotide sequence ID" value="NZ_JAUJZH010000002.1"/>
</dbReference>
<dbReference type="EMBL" id="JAUKVY010000002">
    <property type="protein sequence ID" value="MDO1531503.1"/>
    <property type="molecule type" value="Genomic_DNA"/>
</dbReference>